<organism evidence="1">
    <name type="scientific">Rhizophora mucronata</name>
    <name type="common">Asiatic mangrove</name>
    <dbReference type="NCBI Taxonomy" id="61149"/>
    <lineage>
        <taxon>Eukaryota</taxon>
        <taxon>Viridiplantae</taxon>
        <taxon>Streptophyta</taxon>
        <taxon>Embryophyta</taxon>
        <taxon>Tracheophyta</taxon>
        <taxon>Spermatophyta</taxon>
        <taxon>Magnoliopsida</taxon>
        <taxon>eudicotyledons</taxon>
        <taxon>Gunneridae</taxon>
        <taxon>Pentapetalae</taxon>
        <taxon>rosids</taxon>
        <taxon>fabids</taxon>
        <taxon>Malpighiales</taxon>
        <taxon>Rhizophoraceae</taxon>
        <taxon>Rhizophora</taxon>
    </lineage>
</organism>
<sequence>MFVLTAHILELFSMIHRTTEYRATQKIRVSH</sequence>
<accession>A0A2P2PB51</accession>
<reference evidence="1" key="1">
    <citation type="submission" date="2018-02" db="EMBL/GenBank/DDBJ databases">
        <title>Rhizophora mucronata_Transcriptome.</title>
        <authorList>
            <person name="Meera S.P."/>
            <person name="Sreeshan A."/>
            <person name="Augustine A."/>
        </authorList>
    </citation>
    <scope>NUCLEOTIDE SEQUENCE</scope>
    <source>
        <tissue evidence="1">Leaf</tissue>
    </source>
</reference>
<evidence type="ECO:0000313" key="1">
    <source>
        <dbReference type="EMBL" id="MBX51964.1"/>
    </source>
</evidence>
<proteinExistence type="predicted"/>
<name>A0A2P2PB51_RHIMU</name>
<dbReference type="AlphaFoldDB" id="A0A2P2PB51"/>
<protein>
    <submittedName>
        <fullName evidence="1">Uncharacterized protein</fullName>
    </submittedName>
</protein>
<dbReference type="EMBL" id="GGEC01071480">
    <property type="protein sequence ID" value="MBX51964.1"/>
    <property type="molecule type" value="Transcribed_RNA"/>
</dbReference>